<accession>A0AAV4EJX0</accession>
<reference evidence="1 2" key="1">
    <citation type="journal article" date="2021" name="Elife">
        <title>Chloroplast acquisition without the gene transfer in kleptoplastic sea slugs, Plakobranchus ocellatus.</title>
        <authorList>
            <person name="Maeda T."/>
            <person name="Takahashi S."/>
            <person name="Yoshida T."/>
            <person name="Shimamura S."/>
            <person name="Takaki Y."/>
            <person name="Nagai Y."/>
            <person name="Toyoda A."/>
            <person name="Suzuki Y."/>
            <person name="Arimoto A."/>
            <person name="Ishii H."/>
            <person name="Satoh N."/>
            <person name="Nishiyama T."/>
            <person name="Hasebe M."/>
            <person name="Maruyama T."/>
            <person name="Minagawa J."/>
            <person name="Obokata J."/>
            <person name="Shigenobu S."/>
        </authorList>
    </citation>
    <scope>NUCLEOTIDE SEQUENCE [LARGE SCALE GENOMIC DNA]</scope>
</reference>
<evidence type="ECO:0000313" key="2">
    <source>
        <dbReference type="Proteomes" id="UP000762676"/>
    </source>
</evidence>
<sequence>MALLHALSSESVNSGLDIFSLPPTQTSLETGQLVEHFPLAALTPAAPIEFIIRGSGEEYLDLSNTFLHIRAKITKSGGANLTSEDKAVPVNYWLHSLFSQVDVTLNDTLITPSQNTYPYRAYIESVLNYGRDAKKGHLTAALFYRDSSNYFDELTGENNTGVATRLQFCSQSKQIDMYGRLHTDIMTQERYMINGVDVKIRLTPSKHVFNIMGDASLNALSVITHASLFIRKVKLNPAVALAHAKGLEKTTAKYPLNRVVTKVFSVPKGQMSAVEDNLFLSQLPKRVVIGLVKSSGFLGDYGKNPFNFETFGLTYMALSIDGRHVPGKPLTPDFNNNLYARSFYNQCMGVGHHQENSGAYLEYRDFKLGYGLFVFDLTPSTLDGNQVELIRSGSLRLELKFSEALAQPIHVIIYGEADSIIEIDKSRQILTDFTL</sequence>
<dbReference type="GO" id="GO:0004748">
    <property type="term" value="F:ribonucleoside-diphosphate reductase activity, thioredoxin disulfide as acceptor"/>
    <property type="evidence" value="ECO:0007669"/>
    <property type="project" value="TreeGrafter"/>
</dbReference>
<dbReference type="GO" id="GO:0009263">
    <property type="term" value="P:deoxyribonucleotide biosynthetic process"/>
    <property type="evidence" value="ECO:0007669"/>
    <property type="project" value="InterPro"/>
</dbReference>
<dbReference type="EMBL" id="BMAT01003712">
    <property type="protein sequence ID" value="GFR61129.1"/>
    <property type="molecule type" value="Genomic_DNA"/>
</dbReference>
<dbReference type="PANTHER" id="PTHR23409:SF21">
    <property type="entry name" value="CAPSID PROTEIN"/>
    <property type="match status" value="1"/>
</dbReference>
<proteinExistence type="predicted"/>
<dbReference type="Proteomes" id="UP000762676">
    <property type="component" value="Unassembled WGS sequence"/>
</dbReference>
<keyword evidence="2" id="KW-1185">Reference proteome</keyword>
<gene>
    <name evidence="1" type="ORF">ElyMa_001838200</name>
</gene>
<evidence type="ECO:0000313" key="1">
    <source>
        <dbReference type="EMBL" id="GFR61129.1"/>
    </source>
</evidence>
<dbReference type="PANTHER" id="PTHR23409">
    <property type="entry name" value="RIBONUCLEOSIDE-DIPHOSPHATE REDUCTASE SMALL CHAIN"/>
    <property type="match status" value="1"/>
</dbReference>
<protein>
    <recommendedName>
        <fullName evidence="3">Glycosyl hydrolase family 38 C-terminal domain-containing protein</fullName>
    </recommendedName>
</protein>
<dbReference type="GO" id="GO:0005829">
    <property type="term" value="C:cytosol"/>
    <property type="evidence" value="ECO:0007669"/>
    <property type="project" value="TreeGrafter"/>
</dbReference>
<dbReference type="InterPro" id="IPR000358">
    <property type="entry name" value="RNR_small_fam"/>
</dbReference>
<comment type="caution">
    <text evidence="1">The sequence shown here is derived from an EMBL/GenBank/DDBJ whole genome shotgun (WGS) entry which is preliminary data.</text>
</comment>
<dbReference type="AlphaFoldDB" id="A0AAV4EJX0"/>
<organism evidence="1 2">
    <name type="scientific">Elysia marginata</name>
    <dbReference type="NCBI Taxonomy" id="1093978"/>
    <lineage>
        <taxon>Eukaryota</taxon>
        <taxon>Metazoa</taxon>
        <taxon>Spiralia</taxon>
        <taxon>Lophotrochozoa</taxon>
        <taxon>Mollusca</taxon>
        <taxon>Gastropoda</taxon>
        <taxon>Heterobranchia</taxon>
        <taxon>Euthyneura</taxon>
        <taxon>Panpulmonata</taxon>
        <taxon>Sacoglossa</taxon>
        <taxon>Placobranchoidea</taxon>
        <taxon>Plakobranchidae</taxon>
        <taxon>Elysia</taxon>
    </lineage>
</organism>
<evidence type="ECO:0008006" key="3">
    <source>
        <dbReference type="Google" id="ProtNLM"/>
    </source>
</evidence>
<name>A0AAV4EJX0_9GAST</name>